<keyword evidence="3" id="KW-1185">Reference proteome</keyword>
<dbReference type="EMBL" id="OCNH01000003">
    <property type="protein sequence ID" value="SOD91984.1"/>
    <property type="molecule type" value="Genomic_DNA"/>
</dbReference>
<sequence>MKHLFLFVSFLSTVSAFAQASTDEAAVRTTIKLMFDGMRKGDSTQIKNTFMPGASLQTIAKNKEGDVSVRTDDIGKFAASVVKYPAFTLDERLSGMEIKIDAELATAWTPYVFYLKDQKSHCGVNAFTLVKVNGNWKIQGIIDTRRKDNCPDLPKP</sequence>
<name>A0A286GAG2_9BACT</name>
<reference evidence="3" key="1">
    <citation type="submission" date="2017-09" db="EMBL/GenBank/DDBJ databases">
        <authorList>
            <person name="Varghese N."/>
            <person name="Submissions S."/>
        </authorList>
    </citation>
    <scope>NUCLEOTIDE SEQUENCE [LARGE SCALE GENOMIC DNA]</scope>
    <source>
        <strain evidence="3">DSM 29961</strain>
    </source>
</reference>
<dbReference type="SUPFAM" id="SSF54427">
    <property type="entry name" value="NTF2-like"/>
    <property type="match status" value="1"/>
</dbReference>
<protein>
    <submittedName>
        <fullName evidence="2">Lumazine-binding</fullName>
    </submittedName>
</protein>
<evidence type="ECO:0000313" key="3">
    <source>
        <dbReference type="Proteomes" id="UP000219452"/>
    </source>
</evidence>
<feature type="signal peptide" evidence="1">
    <location>
        <begin position="1"/>
        <end position="20"/>
    </location>
</feature>
<dbReference type="AlphaFoldDB" id="A0A286GAG2"/>
<evidence type="ECO:0000256" key="1">
    <source>
        <dbReference type="SAM" id="SignalP"/>
    </source>
</evidence>
<dbReference type="Proteomes" id="UP000219452">
    <property type="component" value="Unassembled WGS sequence"/>
</dbReference>
<feature type="chain" id="PRO_5013171401" evidence="1">
    <location>
        <begin position="21"/>
        <end position="156"/>
    </location>
</feature>
<dbReference type="OrthoDB" id="117186at2"/>
<proteinExistence type="predicted"/>
<dbReference type="InterPro" id="IPR032710">
    <property type="entry name" value="NTF2-like_dom_sf"/>
</dbReference>
<keyword evidence="1" id="KW-0732">Signal</keyword>
<accession>A0A286GAG2</accession>
<dbReference type="RefSeq" id="WP_097127340.1">
    <property type="nucleotide sequence ID" value="NZ_OCNH01000003.1"/>
</dbReference>
<gene>
    <name evidence="2" type="ORF">SAMN06269250_3739</name>
</gene>
<dbReference type="Gene3D" id="3.10.450.50">
    <property type="match status" value="1"/>
</dbReference>
<evidence type="ECO:0000313" key="2">
    <source>
        <dbReference type="EMBL" id="SOD91984.1"/>
    </source>
</evidence>
<organism evidence="2 3">
    <name type="scientific">Spirosoma fluviale</name>
    <dbReference type="NCBI Taxonomy" id="1597977"/>
    <lineage>
        <taxon>Bacteria</taxon>
        <taxon>Pseudomonadati</taxon>
        <taxon>Bacteroidota</taxon>
        <taxon>Cytophagia</taxon>
        <taxon>Cytophagales</taxon>
        <taxon>Cytophagaceae</taxon>
        <taxon>Spirosoma</taxon>
    </lineage>
</organism>